<sequence length="87" mass="10065">MYRTRVERAFENIHFPQDAWIYVTSIRAQVDADIITWAVRPETGDVQARDLDVKLKSSRSEEMTSKRGRSGTIQQSIPKRTKVLSLE</sequence>
<feature type="non-terminal residue" evidence="2">
    <location>
        <position position="87"/>
    </location>
</feature>
<proteinExistence type="predicted"/>
<reference evidence="3" key="1">
    <citation type="submission" date="2016-02" db="EMBL/GenBank/DDBJ databases">
        <title>Draft genome sequence of Microdochium bolleyi, a fungal endophyte of beachgrass.</title>
        <authorList>
            <consortium name="DOE Joint Genome Institute"/>
            <person name="David A.S."/>
            <person name="May G."/>
            <person name="Haridas S."/>
            <person name="Lim J."/>
            <person name="Wang M."/>
            <person name="Labutti K."/>
            <person name="Lipzen A."/>
            <person name="Barry K."/>
            <person name="Grigoriev I.V."/>
        </authorList>
    </citation>
    <scope>NUCLEOTIDE SEQUENCE [LARGE SCALE GENOMIC DNA]</scope>
    <source>
        <strain evidence="3">J235TASD1</strain>
    </source>
</reference>
<protein>
    <submittedName>
        <fullName evidence="2">Uncharacterized protein</fullName>
    </submittedName>
</protein>
<evidence type="ECO:0000313" key="3">
    <source>
        <dbReference type="Proteomes" id="UP000070501"/>
    </source>
</evidence>
<evidence type="ECO:0000256" key="1">
    <source>
        <dbReference type="SAM" id="MobiDB-lite"/>
    </source>
</evidence>
<evidence type="ECO:0000313" key="2">
    <source>
        <dbReference type="EMBL" id="KXJ85051.1"/>
    </source>
</evidence>
<name>A0A136IJC5_9PEZI</name>
<dbReference type="Proteomes" id="UP000070501">
    <property type="component" value="Unassembled WGS sequence"/>
</dbReference>
<feature type="region of interest" description="Disordered" evidence="1">
    <location>
        <begin position="57"/>
        <end position="87"/>
    </location>
</feature>
<dbReference type="AlphaFoldDB" id="A0A136IJC5"/>
<organism evidence="2 3">
    <name type="scientific">Microdochium bolleyi</name>
    <dbReference type="NCBI Taxonomy" id="196109"/>
    <lineage>
        <taxon>Eukaryota</taxon>
        <taxon>Fungi</taxon>
        <taxon>Dikarya</taxon>
        <taxon>Ascomycota</taxon>
        <taxon>Pezizomycotina</taxon>
        <taxon>Sordariomycetes</taxon>
        <taxon>Xylariomycetidae</taxon>
        <taxon>Xylariales</taxon>
        <taxon>Microdochiaceae</taxon>
        <taxon>Microdochium</taxon>
    </lineage>
</organism>
<dbReference type="EMBL" id="KQ964299">
    <property type="protein sequence ID" value="KXJ85051.1"/>
    <property type="molecule type" value="Genomic_DNA"/>
</dbReference>
<keyword evidence="3" id="KW-1185">Reference proteome</keyword>
<gene>
    <name evidence="2" type="ORF">Micbo1qcDRAFT_169692</name>
</gene>
<dbReference type="InParanoid" id="A0A136IJC5"/>
<accession>A0A136IJC5</accession>